<dbReference type="GO" id="GO:0051117">
    <property type="term" value="F:ATPase binding"/>
    <property type="evidence" value="ECO:0007669"/>
    <property type="project" value="TreeGrafter"/>
</dbReference>
<dbReference type="Gene3D" id="3.90.226.10">
    <property type="entry name" value="2-enoyl-CoA Hydratase, Chain A, domain 1"/>
    <property type="match status" value="1"/>
</dbReference>
<proteinExistence type="predicted"/>
<protein>
    <submittedName>
        <fullName evidence="2">ATP dependent Clp protease</fullName>
    </submittedName>
</protein>
<accession>A0A8S5RT09</accession>
<dbReference type="Pfam" id="PF00574">
    <property type="entry name" value="CLP_protease"/>
    <property type="match status" value="1"/>
</dbReference>
<organism evidence="2">
    <name type="scientific">Myoviridae sp. ctQV19</name>
    <dbReference type="NCBI Taxonomy" id="2827607"/>
    <lineage>
        <taxon>Viruses</taxon>
        <taxon>Duplodnaviria</taxon>
        <taxon>Heunggongvirae</taxon>
        <taxon>Uroviricota</taxon>
        <taxon>Caudoviricetes</taxon>
    </lineage>
</organism>
<dbReference type="EMBL" id="BK057801">
    <property type="protein sequence ID" value="DAE92490.1"/>
    <property type="molecule type" value="Genomic_DNA"/>
</dbReference>
<evidence type="ECO:0000256" key="1">
    <source>
        <dbReference type="ARBA" id="ARBA00022801"/>
    </source>
</evidence>
<dbReference type="PANTHER" id="PTHR10381:SF70">
    <property type="entry name" value="ATP-DEPENDENT CLP PROTEASE PROTEOLYTIC SUBUNIT"/>
    <property type="match status" value="1"/>
</dbReference>
<dbReference type="GO" id="GO:0006515">
    <property type="term" value="P:protein quality control for misfolded or incompletely synthesized proteins"/>
    <property type="evidence" value="ECO:0007669"/>
    <property type="project" value="TreeGrafter"/>
</dbReference>
<dbReference type="SUPFAM" id="SSF52096">
    <property type="entry name" value="ClpP/crotonase"/>
    <property type="match status" value="1"/>
</dbReference>
<dbReference type="InterPro" id="IPR023562">
    <property type="entry name" value="ClpP/TepA"/>
</dbReference>
<dbReference type="InterPro" id="IPR029045">
    <property type="entry name" value="ClpP/crotonase-like_dom_sf"/>
</dbReference>
<dbReference type="GO" id="GO:0004176">
    <property type="term" value="F:ATP-dependent peptidase activity"/>
    <property type="evidence" value="ECO:0007669"/>
    <property type="project" value="TreeGrafter"/>
</dbReference>
<keyword evidence="1" id="KW-0378">Hydrolase</keyword>
<keyword evidence="2" id="KW-0645">Protease</keyword>
<dbReference type="PANTHER" id="PTHR10381">
    <property type="entry name" value="ATP-DEPENDENT CLP PROTEASE PROTEOLYTIC SUBUNIT"/>
    <property type="match status" value="1"/>
</dbReference>
<dbReference type="GO" id="GO:0009368">
    <property type="term" value="C:endopeptidase Clp complex"/>
    <property type="evidence" value="ECO:0007669"/>
    <property type="project" value="TreeGrafter"/>
</dbReference>
<evidence type="ECO:0000313" key="2">
    <source>
        <dbReference type="EMBL" id="DAE92490.1"/>
    </source>
</evidence>
<sequence length="388" mass="43286">MVRNSYQFGLPFFIGIFETPILPQKSITTEVRKSKFIIEAYENHNTQSVNIKIIGYIGGYSNEASDIRTIVDHAIKNGIRKADVFISSGGGSTIEAQGMVLELKKFDSVNITVGALAASAATYLLTQFPSSAYPESQLMIHKPSIETYGTADEIKADLKLLENTEKIYREAYAKAFNKTEEEIDELWKNDYWMTAREAKELGLIQNIITADIEWSEDVIDQLLACGAPKIPHGQSKFNHNKMDKNRIIAALGLAADSTDEQIYTAMAEAKRKADVSADLTNKLGEVQKQKVQTLVNAAIADKKITADQKATYENLATADYDATEAALNAMPKIEALSGKIENPASFESVQDKEKWTYEDWLEQAPEAFEELMKKDKAKAMAIFNNRRK</sequence>
<dbReference type="GO" id="GO:0004252">
    <property type="term" value="F:serine-type endopeptidase activity"/>
    <property type="evidence" value="ECO:0007669"/>
    <property type="project" value="TreeGrafter"/>
</dbReference>
<name>A0A8S5RT09_9CAUD</name>
<reference evidence="2" key="1">
    <citation type="journal article" date="2021" name="Proc. Natl. Acad. Sci. U.S.A.">
        <title>A Catalog of Tens of Thousands of Viruses from Human Metagenomes Reveals Hidden Associations with Chronic Diseases.</title>
        <authorList>
            <person name="Tisza M.J."/>
            <person name="Buck C.B."/>
        </authorList>
    </citation>
    <scope>NUCLEOTIDE SEQUENCE</scope>
    <source>
        <strain evidence="2">CtQV19</strain>
    </source>
</reference>